<gene>
    <name evidence="2" type="ordered locus">Francci3_0479</name>
</gene>
<dbReference type="STRING" id="106370.Francci3_0479"/>
<dbReference type="PANTHER" id="PTHR43245:SF52">
    <property type="entry name" value="NAD-DEPENDENT EPIMERASE_DEHYDRATASE"/>
    <property type="match status" value="1"/>
</dbReference>
<dbReference type="AlphaFoldDB" id="Q2JFS7"/>
<keyword evidence="3" id="KW-1185">Reference proteome</keyword>
<dbReference type="HOGENOM" id="CLU_007383_0_2_11"/>
<dbReference type="InterPro" id="IPR001509">
    <property type="entry name" value="Epimerase_deHydtase"/>
</dbReference>
<protein>
    <submittedName>
        <fullName evidence="2">NAD-dependent epimerase/dehydratase</fullName>
    </submittedName>
</protein>
<evidence type="ECO:0000259" key="1">
    <source>
        <dbReference type="Pfam" id="PF01370"/>
    </source>
</evidence>
<dbReference type="PhylomeDB" id="Q2JFS7"/>
<dbReference type="Proteomes" id="UP000001937">
    <property type="component" value="Chromosome"/>
</dbReference>
<feature type="domain" description="NAD-dependent epimerase/dehydratase" evidence="1">
    <location>
        <begin position="14"/>
        <end position="240"/>
    </location>
</feature>
<dbReference type="EMBL" id="CP000249">
    <property type="protein sequence ID" value="ABD09865.1"/>
    <property type="molecule type" value="Genomic_DNA"/>
</dbReference>
<dbReference type="InterPro" id="IPR036291">
    <property type="entry name" value="NAD(P)-bd_dom_sf"/>
</dbReference>
<dbReference type="eggNOG" id="COG0451">
    <property type="taxonomic scope" value="Bacteria"/>
</dbReference>
<dbReference type="Pfam" id="PF01370">
    <property type="entry name" value="Epimerase"/>
    <property type="match status" value="1"/>
</dbReference>
<organism evidence="2 3">
    <name type="scientific">Frankia casuarinae (strain DSM 45818 / CECT 9043 / HFP020203 / CcI3)</name>
    <dbReference type="NCBI Taxonomy" id="106370"/>
    <lineage>
        <taxon>Bacteria</taxon>
        <taxon>Bacillati</taxon>
        <taxon>Actinomycetota</taxon>
        <taxon>Actinomycetes</taxon>
        <taxon>Frankiales</taxon>
        <taxon>Frankiaceae</taxon>
        <taxon>Frankia</taxon>
    </lineage>
</organism>
<reference evidence="2 3" key="1">
    <citation type="journal article" date="2007" name="Genome Res.">
        <title>Genome characteristics of facultatively symbiotic Frankia sp. strains reflect host range and host plant biogeography.</title>
        <authorList>
            <person name="Normand P."/>
            <person name="Lapierre P."/>
            <person name="Tisa L.S."/>
            <person name="Gogarten J.P."/>
            <person name="Alloisio N."/>
            <person name="Bagnarol E."/>
            <person name="Bassi C.A."/>
            <person name="Berry A.M."/>
            <person name="Bickhart D.M."/>
            <person name="Choisne N."/>
            <person name="Couloux A."/>
            <person name="Cournoyer B."/>
            <person name="Cruveiller S."/>
            <person name="Daubin V."/>
            <person name="Demange N."/>
            <person name="Francino M.P."/>
            <person name="Goltsman E."/>
            <person name="Huang Y."/>
            <person name="Kopp O.R."/>
            <person name="Labarre L."/>
            <person name="Lapidus A."/>
            <person name="Lavire C."/>
            <person name="Marechal J."/>
            <person name="Martinez M."/>
            <person name="Mastronunzio J.E."/>
            <person name="Mullin B.C."/>
            <person name="Niemann J."/>
            <person name="Pujic P."/>
            <person name="Rawnsley T."/>
            <person name="Rouy Z."/>
            <person name="Schenowitz C."/>
            <person name="Sellstedt A."/>
            <person name="Tavares F."/>
            <person name="Tomkins J.P."/>
            <person name="Vallenet D."/>
            <person name="Valverde C."/>
            <person name="Wall L.G."/>
            <person name="Wang Y."/>
            <person name="Medigue C."/>
            <person name="Benson D.R."/>
        </authorList>
    </citation>
    <scope>NUCLEOTIDE SEQUENCE [LARGE SCALE GENOMIC DNA]</scope>
    <source>
        <strain evidence="3">DSM 45818 / CECT 9043 / CcI3</strain>
    </source>
</reference>
<dbReference type="KEGG" id="fra:Francci3_0479"/>
<dbReference type="InterPro" id="IPR050177">
    <property type="entry name" value="Lipid_A_modif_metabolic_enz"/>
</dbReference>
<dbReference type="SUPFAM" id="SSF51735">
    <property type="entry name" value="NAD(P)-binding Rossmann-fold domains"/>
    <property type="match status" value="1"/>
</dbReference>
<sequence length="354" mass="38441">MRALRETAMRPRRVLVTGVARPLGAQVAMALAADPGVEAVVGVDTTAPTSDLGRTQFVRADIRHPLIAKVISTTEIDTVLHLNVIATPLGAGGRAAMKEINVIGTMQLLAACQKAPSVTKLVVKSTTSIYGSSARDPALFTEDTEPRALPAGGYAKDAVEVEGYVRGFSRRRPDIAVTVLRFTNILGPQIDSPLARYLDLPLVPTVLGFDPRIQLLHSDDALAVLMRATRRAHPGTFNVAGDGVLLLSQAIRRAGRPSTPVPFPAIGVLGGIARRLRLVDFSAEQLDFLAHGRAVDTTRLKEIFGYRPRYSTMETFDSFVRQRGLRFTIDHDLISRAEHRMLDSLARRRLVGTG</sequence>
<proteinExistence type="predicted"/>
<name>Q2JFS7_FRACC</name>
<evidence type="ECO:0000313" key="3">
    <source>
        <dbReference type="Proteomes" id="UP000001937"/>
    </source>
</evidence>
<dbReference type="Gene3D" id="3.40.50.720">
    <property type="entry name" value="NAD(P)-binding Rossmann-like Domain"/>
    <property type="match status" value="1"/>
</dbReference>
<accession>Q2JFS7</accession>
<dbReference type="PANTHER" id="PTHR43245">
    <property type="entry name" value="BIFUNCTIONAL POLYMYXIN RESISTANCE PROTEIN ARNA"/>
    <property type="match status" value="1"/>
</dbReference>
<evidence type="ECO:0000313" key="2">
    <source>
        <dbReference type="EMBL" id="ABD09865.1"/>
    </source>
</evidence>